<dbReference type="PROSITE" id="PS00516">
    <property type="entry name" value="ALKYLBASE_DNA_GLYCOS"/>
    <property type="match status" value="1"/>
</dbReference>
<proteinExistence type="inferred from homology"/>
<dbReference type="GO" id="GO:0008725">
    <property type="term" value="F:DNA-3-methyladenine glycosylase activity"/>
    <property type="evidence" value="ECO:0007669"/>
    <property type="project" value="TreeGrafter"/>
</dbReference>
<keyword evidence="8" id="KW-1185">Reference proteome</keyword>
<comment type="similarity">
    <text evidence="2">Belongs to the alkylbase DNA glycosidase AlkA family.</text>
</comment>
<evidence type="ECO:0000256" key="1">
    <source>
        <dbReference type="ARBA" id="ARBA00000086"/>
    </source>
</evidence>
<dbReference type="InterPro" id="IPR003265">
    <property type="entry name" value="HhH-GPD_domain"/>
</dbReference>
<dbReference type="RefSeq" id="WP_168870977.1">
    <property type="nucleotide sequence ID" value="NZ_JABAIA010000001.1"/>
</dbReference>
<dbReference type="Gene3D" id="1.10.1670.40">
    <property type="match status" value="1"/>
</dbReference>
<feature type="domain" description="HhH-GPD" evidence="6">
    <location>
        <begin position="50"/>
        <end position="207"/>
    </location>
</feature>
<dbReference type="AlphaFoldDB" id="A0A847RDB8"/>
<dbReference type="GO" id="GO:0006285">
    <property type="term" value="P:base-excision repair, AP site formation"/>
    <property type="evidence" value="ECO:0007669"/>
    <property type="project" value="TreeGrafter"/>
</dbReference>
<keyword evidence="5" id="KW-0234">DNA repair</keyword>
<dbReference type="InterPro" id="IPR000035">
    <property type="entry name" value="Alkylbase_DNA_glycsylse_CS"/>
</dbReference>
<evidence type="ECO:0000256" key="3">
    <source>
        <dbReference type="ARBA" id="ARBA00012000"/>
    </source>
</evidence>
<dbReference type="PANTHER" id="PTHR43003:SF5">
    <property type="entry name" value="DNA-3-METHYLADENINE GLYCOSYLASE"/>
    <property type="match status" value="1"/>
</dbReference>
<evidence type="ECO:0000256" key="2">
    <source>
        <dbReference type="ARBA" id="ARBA00010817"/>
    </source>
</evidence>
<organism evidence="7 8">
    <name type="scientific">Chitinophaga varians</name>
    <dbReference type="NCBI Taxonomy" id="2202339"/>
    <lineage>
        <taxon>Bacteria</taxon>
        <taxon>Pseudomonadati</taxon>
        <taxon>Bacteroidota</taxon>
        <taxon>Chitinophagia</taxon>
        <taxon>Chitinophagales</taxon>
        <taxon>Chitinophagaceae</taxon>
        <taxon>Chitinophaga</taxon>
    </lineage>
</organism>
<reference evidence="7 8" key="1">
    <citation type="submission" date="2020-04" db="EMBL/GenBank/DDBJ databases">
        <authorList>
            <person name="Yin C."/>
        </authorList>
    </citation>
    <scope>NUCLEOTIDE SEQUENCE [LARGE SCALE GENOMIC DNA]</scope>
    <source>
        <strain evidence="7 8">Ae27</strain>
    </source>
</reference>
<dbReference type="GO" id="GO:0032993">
    <property type="term" value="C:protein-DNA complex"/>
    <property type="evidence" value="ECO:0007669"/>
    <property type="project" value="TreeGrafter"/>
</dbReference>
<evidence type="ECO:0000259" key="6">
    <source>
        <dbReference type="SMART" id="SM00478"/>
    </source>
</evidence>
<evidence type="ECO:0000256" key="4">
    <source>
        <dbReference type="ARBA" id="ARBA00022763"/>
    </source>
</evidence>
<sequence length="208" mass="23890">MPRPSGTPVTEHAYISHLSKDKKLQKIIKGPLDAQEKRRNFPLRLIAAIMSQQLSTKVADVIYARFLALYDNKEPTPQQVAATDPAVLRSIGLSNAKVSYVHNVANFVIAEKLTDARLHKMDNEAVIVCLTQIKGVGRWTVEMLLMFHLHREDIFSIDDLGIQQAMARLYKLDNSDKKAFREKMKTISAKWAPYRTHACRYLWQWKDQ</sequence>
<evidence type="ECO:0000313" key="8">
    <source>
        <dbReference type="Proteomes" id="UP000570474"/>
    </source>
</evidence>
<dbReference type="Proteomes" id="UP000570474">
    <property type="component" value="Unassembled WGS sequence"/>
</dbReference>
<keyword evidence="4" id="KW-0227">DNA damage</keyword>
<dbReference type="SUPFAM" id="SSF48150">
    <property type="entry name" value="DNA-glycosylase"/>
    <property type="match status" value="1"/>
</dbReference>
<evidence type="ECO:0000313" key="7">
    <source>
        <dbReference type="EMBL" id="NLR65059.1"/>
    </source>
</evidence>
<dbReference type="InterPro" id="IPR011257">
    <property type="entry name" value="DNA_glycosylase"/>
</dbReference>
<dbReference type="CDD" id="cd00056">
    <property type="entry name" value="ENDO3c"/>
    <property type="match status" value="1"/>
</dbReference>
<dbReference type="EC" id="3.2.2.21" evidence="3"/>
<dbReference type="SMART" id="SM00478">
    <property type="entry name" value="ENDO3c"/>
    <property type="match status" value="1"/>
</dbReference>
<comment type="catalytic activity">
    <reaction evidence="1">
        <text>Hydrolysis of alkylated DNA, releasing 3-methyladenine, 3-methylguanine, 7-methylguanine and 7-methyladenine.</text>
        <dbReference type="EC" id="3.2.2.21"/>
    </reaction>
</comment>
<dbReference type="GO" id="GO:0032131">
    <property type="term" value="F:alkylated DNA binding"/>
    <property type="evidence" value="ECO:0007669"/>
    <property type="project" value="TreeGrafter"/>
</dbReference>
<dbReference type="Gene3D" id="1.10.340.30">
    <property type="entry name" value="Hypothetical protein, domain 2"/>
    <property type="match status" value="1"/>
</dbReference>
<gene>
    <name evidence="7" type="ORF">HGH92_12150</name>
</gene>
<accession>A0A847RDB8</accession>
<comment type="caution">
    <text evidence="7">The sequence shown here is derived from an EMBL/GenBank/DDBJ whole genome shotgun (WGS) entry which is preliminary data.</text>
</comment>
<evidence type="ECO:0000256" key="5">
    <source>
        <dbReference type="ARBA" id="ARBA00023204"/>
    </source>
</evidence>
<dbReference type="FunFam" id="1.10.340.30:FF:000004">
    <property type="entry name" value="DNA-3-methyladenine glycosylase II"/>
    <property type="match status" value="1"/>
</dbReference>
<dbReference type="GO" id="GO:0043916">
    <property type="term" value="F:DNA-7-methylguanine glycosylase activity"/>
    <property type="evidence" value="ECO:0007669"/>
    <property type="project" value="TreeGrafter"/>
</dbReference>
<name>A0A847RDB8_9BACT</name>
<dbReference type="GO" id="GO:0006307">
    <property type="term" value="P:DNA alkylation repair"/>
    <property type="evidence" value="ECO:0007669"/>
    <property type="project" value="TreeGrafter"/>
</dbReference>
<dbReference type="EMBL" id="JABAIA010000001">
    <property type="protein sequence ID" value="NLR65059.1"/>
    <property type="molecule type" value="Genomic_DNA"/>
</dbReference>
<protein>
    <recommendedName>
        <fullName evidence="3">DNA-3-methyladenine glycosylase II</fullName>
        <ecNumber evidence="3">3.2.2.21</ecNumber>
    </recommendedName>
</protein>
<dbReference type="Pfam" id="PF00730">
    <property type="entry name" value="HhH-GPD"/>
    <property type="match status" value="1"/>
</dbReference>
<dbReference type="InterPro" id="IPR051912">
    <property type="entry name" value="Alkylbase_DNA_Glycosylase/TA"/>
</dbReference>
<dbReference type="PANTHER" id="PTHR43003">
    <property type="entry name" value="DNA-3-METHYLADENINE GLYCOSYLASE"/>
    <property type="match status" value="1"/>
</dbReference>